<protein>
    <submittedName>
        <fullName evidence="3">Uncharacterized protein</fullName>
    </submittedName>
</protein>
<organism evidence="3 4">
    <name type="scientific">Salinomyces thailandicus</name>
    <dbReference type="NCBI Taxonomy" id="706561"/>
    <lineage>
        <taxon>Eukaryota</taxon>
        <taxon>Fungi</taxon>
        <taxon>Dikarya</taxon>
        <taxon>Ascomycota</taxon>
        <taxon>Pezizomycotina</taxon>
        <taxon>Dothideomycetes</taxon>
        <taxon>Dothideomycetidae</taxon>
        <taxon>Mycosphaerellales</taxon>
        <taxon>Teratosphaeriaceae</taxon>
        <taxon>Salinomyces</taxon>
    </lineage>
</organism>
<evidence type="ECO:0000256" key="1">
    <source>
        <dbReference type="SAM" id="MobiDB-lite"/>
    </source>
</evidence>
<feature type="region of interest" description="Disordered" evidence="1">
    <location>
        <begin position="124"/>
        <end position="155"/>
    </location>
</feature>
<name>A0A4U0UCB5_9PEZI</name>
<evidence type="ECO:0000256" key="2">
    <source>
        <dbReference type="SAM" id="Phobius"/>
    </source>
</evidence>
<feature type="transmembrane region" description="Helical" evidence="2">
    <location>
        <begin position="40"/>
        <end position="59"/>
    </location>
</feature>
<dbReference type="AlphaFoldDB" id="A0A4U0UCB5"/>
<reference evidence="3 4" key="1">
    <citation type="submission" date="2017-03" db="EMBL/GenBank/DDBJ databases">
        <title>Genomes of endolithic fungi from Antarctica.</title>
        <authorList>
            <person name="Coleine C."/>
            <person name="Masonjones S."/>
            <person name="Stajich J.E."/>
        </authorList>
    </citation>
    <scope>NUCLEOTIDE SEQUENCE [LARGE SCALE GENOMIC DNA]</scope>
    <source>
        <strain evidence="3 4">CCFEE 6315</strain>
    </source>
</reference>
<proteinExistence type="predicted"/>
<keyword evidence="4" id="KW-1185">Reference proteome</keyword>
<comment type="caution">
    <text evidence="3">The sequence shown here is derived from an EMBL/GenBank/DDBJ whole genome shotgun (WGS) entry which is preliminary data.</text>
</comment>
<feature type="transmembrane region" description="Helical" evidence="2">
    <location>
        <begin position="71"/>
        <end position="90"/>
    </location>
</feature>
<evidence type="ECO:0000313" key="3">
    <source>
        <dbReference type="EMBL" id="TKA32352.1"/>
    </source>
</evidence>
<keyword evidence="2" id="KW-0812">Transmembrane</keyword>
<dbReference type="Proteomes" id="UP000308549">
    <property type="component" value="Unassembled WGS sequence"/>
</dbReference>
<evidence type="ECO:0000313" key="4">
    <source>
        <dbReference type="Proteomes" id="UP000308549"/>
    </source>
</evidence>
<dbReference type="EMBL" id="NAJL01000005">
    <property type="protein sequence ID" value="TKA32352.1"/>
    <property type="molecule type" value="Genomic_DNA"/>
</dbReference>
<keyword evidence="2" id="KW-0472">Membrane</keyword>
<sequence>MPDRDDDGIGSSWKGFCFMAMAAGFTTKSAYDNDRPRSSLLLLTFHLFMFLLGTIMTVADAHDDGRPSYKRILTTGFTTGLGVTALLTLFLGITTYYPLAVGMWAQVFAMGVQIVVEATKERLKDSSTPATIEAGARPRYVSPQSSGEPLDEMRT</sequence>
<gene>
    <name evidence="3" type="ORF">B0A50_01458</name>
</gene>
<keyword evidence="2" id="KW-1133">Transmembrane helix</keyword>
<accession>A0A4U0UCB5</accession>